<evidence type="ECO:0000256" key="3">
    <source>
        <dbReference type="ARBA" id="ARBA00022695"/>
    </source>
</evidence>
<comment type="cofactor">
    <cofactor evidence="7">
        <name>Mg(2+)</name>
        <dbReference type="ChEBI" id="CHEBI:18420"/>
    </cofactor>
    <text evidence="7">Binds 1 Mg(2+) ion per subunit.</text>
</comment>
<keyword evidence="7" id="KW-0460">Magnesium</keyword>
<dbReference type="InterPro" id="IPR045867">
    <property type="entry name" value="DNA-dir_RpoC_beta_prime"/>
</dbReference>
<gene>
    <name evidence="7 10" type="primary">rpoC</name>
    <name evidence="10" type="ORF">ENG67_02255</name>
</gene>
<reference evidence="10" key="1">
    <citation type="journal article" date="2020" name="mSystems">
        <title>Genome- and Community-Level Interaction Insights into Carbon Utilization and Element Cycling Functions of Hydrothermarchaeota in Hydrothermal Sediment.</title>
        <authorList>
            <person name="Zhou Z."/>
            <person name="Liu Y."/>
            <person name="Xu W."/>
            <person name="Pan J."/>
            <person name="Luo Z.H."/>
            <person name="Li M."/>
        </authorList>
    </citation>
    <scope>NUCLEOTIDE SEQUENCE [LARGE SCALE GENOMIC DNA]</scope>
    <source>
        <strain evidence="10">HyVt-237</strain>
    </source>
</reference>
<dbReference type="Gene3D" id="1.10.40.90">
    <property type="match status" value="1"/>
</dbReference>
<dbReference type="GO" id="GO:0000428">
    <property type="term" value="C:DNA-directed RNA polymerase complex"/>
    <property type="evidence" value="ECO:0007669"/>
    <property type="project" value="UniProtKB-KW"/>
</dbReference>
<dbReference type="InterPro" id="IPR007066">
    <property type="entry name" value="RNA_pol_Rpb1_3"/>
</dbReference>
<protein>
    <recommendedName>
        <fullName evidence="7">DNA-directed RNA polymerase subunit beta'</fullName>
        <shortName evidence="7">RNAP subunit beta'</shortName>
        <ecNumber evidence="7">2.7.7.6</ecNumber>
    </recommendedName>
    <alternativeName>
        <fullName evidence="7">RNA polymerase subunit beta'</fullName>
    </alternativeName>
    <alternativeName>
        <fullName evidence="7">Transcriptase subunit beta'</fullName>
    </alternativeName>
</protein>
<evidence type="ECO:0000256" key="7">
    <source>
        <dbReference type="HAMAP-Rule" id="MF_01322"/>
    </source>
</evidence>
<dbReference type="InterPro" id="IPR044893">
    <property type="entry name" value="RNA_pol_Rpb1_clamp_domain"/>
</dbReference>
<feature type="binding site" evidence="7">
    <location>
        <position position="89"/>
    </location>
    <ligand>
        <name>Zn(2+)</name>
        <dbReference type="ChEBI" id="CHEBI:29105"/>
        <label>1</label>
    </ligand>
</feature>
<feature type="binding site" evidence="7">
    <location>
        <position position="468"/>
    </location>
    <ligand>
        <name>Mg(2+)</name>
        <dbReference type="ChEBI" id="CHEBI:18420"/>
    </ligand>
</feature>
<feature type="binding site" evidence="7">
    <location>
        <position position="798"/>
    </location>
    <ligand>
        <name>Zn(2+)</name>
        <dbReference type="ChEBI" id="CHEBI:29105"/>
        <label>2</label>
    </ligand>
</feature>
<dbReference type="InterPro" id="IPR006592">
    <property type="entry name" value="RNA_pol_N"/>
</dbReference>
<dbReference type="Gene3D" id="4.10.860.120">
    <property type="entry name" value="RNA polymerase II, clamp domain"/>
    <property type="match status" value="1"/>
</dbReference>
<feature type="domain" description="RNA polymerase N-terminal" evidence="9">
    <location>
        <begin position="239"/>
        <end position="518"/>
    </location>
</feature>
<evidence type="ECO:0000256" key="2">
    <source>
        <dbReference type="ARBA" id="ARBA00022679"/>
    </source>
</evidence>
<dbReference type="EMBL" id="DRBW01000082">
    <property type="protein sequence ID" value="HDM90012.1"/>
    <property type="molecule type" value="Genomic_DNA"/>
</dbReference>
<dbReference type="SUPFAM" id="SSF64484">
    <property type="entry name" value="beta and beta-prime subunits of DNA dependent RNA-polymerase"/>
    <property type="match status" value="1"/>
</dbReference>
<dbReference type="InterPro" id="IPR042102">
    <property type="entry name" value="RNA_pol_Rpb1_3_sf"/>
</dbReference>
<name>A0A7C1BGJ6_UNCW3</name>
<evidence type="ECO:0000313" key="10">
    <source>
        <dbReference type="EMBL" id="HDM90012.1"/>
    </source>
</evidence>
<dbReference type="GO" id="GO:0000287">
    <property type="term" value="F:magnesium ion binding"/>
    <property type="evidence" value="ECO:0007669"/>
    <property type="project" value="UniProtKB-UniRule"/>
</dbReference>
<comment type="function">
    <text evidence="7 8">DNA-dependent RNA polymerase catalyzes the transcription of DNA into RNA using the four ribonucleoside triphosphates as substrates.</text>
</comment>
<keyword evidence="4 7" id="KW-0479">Metal-binding</keyword>
<dbReference type="InterPro" id="IPR007083">
    <property type="entry name" value="RNA_pol_Rpb1_4"/>
</dbReference>
<dbReference type="PANTHER" id="PTHR19376">
    <property type="entry name" value="DNA-DIRECTED RNA POLYMERASE"/>
    <property type="match status" value="1"/>
</dbReference>
<dbReference type="Pfam" id="PF04983">
    <property type="entry name" value="RNA_pol_Rpb1_3"/>
    <property type="match status" value="1"/>
</dbReference>
<dbReference type="Pfam" id="PF04998">
    <property type="entry name" value="RNA_pol_Rpb1_5"/>
    <property type="match status" value="1"/>
</dbReference>
<dbReference type="GO" id="GO:0006351">
    <property type="term" value="P:DNA-templated transcription"/>
    <property type="evidence" value="ECO:0007669"/>
    <property type="project" value="UniProtKB-UniRule"/>
</dbReference>
<dbReference type="Pfam" id="PF04997">
    <property type="entry name" value="RNA_pol_Rpb1_1"/>
    <property type="match status" value="1"/>
</dbReference>
<feature type="binding site" evidence="7">
    <location>
        <position position="466"/>
    </location>
    <ligand>
        <name>Mg(2+)</name>
        <dbReference type="ChEBI" id="CHEBI:18420"/>
    </ligand>
</feature>
<dbReference type="InterPro" id="IPR012754">
    <property type="entry name" value="DNA-dir_RpoC_beta_prime_bact"/>
</dbReference>
<feature type="binding site" evidence="7">
    <location>
        <position position="76"/>
    </location>
    <ligand>
        <name>Zn(2+)</name>
        <dbReference type="ChEBI" id="CHEBI:29105"/>
        <label>1</label>
    </ligand>
</feature>
<comment type="catalytic activity">
    <reaction evidence="6 7 8">
        <text>RNA(n) + a ribonucleoside 5'-triphosphate = RNA(n+1) + diphosphate</text>
        <dbReference type="Rhea" id="RHEA:21248"/>
        <dbReference type="Rhea" id="RHEA-COMP:14527"/>
        <dbReference type="Rhea" id="RHEA-COMP:17342"/>
        <dbReference type="ChEBI" id="CHEBI:33019"/>
        <dbReference type="ChEBI" id="CHEBI:61557"/>
        <dbReference type="ChEBI" id="CHEBI:140395"/>
        <dbReference type="EC" id="2.7.7.6"/>
    </reaction>
</comment>
<dbReference type="GO" id="GO:0003899">
    <property type="term" value="F:DNA-directed RNA polymerase activity"/>
    <property type="evidence" value="ECO:0007669"/>
    <property type="project" value="UniProtKB-UniRule"/>
</dbReference>
<organism evidence="10">
    <name type="scientific">candidate division WOR-3 bacterium</name>
    <dbReference type="NCBI Taxonomy" id="2052148"/>
    <lineage>
        <taxon>Bacteria</taxon>
        <taxon>Bacteria division WOR-3</taxon>
    </lineage>
</organism>
<evidence type="ECO:0000256" key="5">
    <source>
        <dbReference type="ARBA" id="ARBA00023163"/>
    </source>
</evidence>
<dbReference type="InterPro" id="IPR000722">
    <property type="entry name" value="RNA_pol_asu"/>
</dbReference>
<dbReference type="PANTHER" id="PTHR19376:SF54">
    <property type="entry name" value="DNA-DIRECTED RNA POLYMERASE SUBUNIT BETA"/>
    <property type="match status" value="1"/>
</dbReference>
<dbReference type="SMART" id="SM00663">
    <property type="entry name" value="RPOLA_N"/>
    <property type="match status" value="1"/>
</dbReference>
<feature type="binding site" evidence="7">
    <location>
        <position position="872"/>
    </location>
    <ligand>
        <name>Zn(2+)</name>
        <dbReference type="ChEBI" id="CHEBI:29105"/>
        <label>2</label>
    </ligand>
</feature>
<dbReference type="CDD" id="cd02655">
    <property type="entry name" value="RNAP_beta'_C"/>
    <property type="match status" value="1"/>
</dbReference>
<evidence type="ECO:0000256" key="1">
    <source>
        <dbReference type="ARBA" id="ARBA00022478"/>
    </source>
</evidence>
<keyword evidence="7" id="KW-0862">Zinc</keyword>
<dbReference type="Gene3D" id="1.10.274.100">
    <property type="entry name" value="RNA polymerase Rpb1, domain 3"/>
    <property type="match status" value="2"/>
</dbReference>
<keyword evidence="5 7" id="KW-0804">Transcription</keyword>
<evidence type="ECO:0000256" key="8">
    <source>
        <dbReference type="RuleBase" id="RU004279"/>
    </source>
</evidence>
<sequence>MLLSKRNKGGYKVAEINPKDLVAIRLKLASPEAIRSWSYGEVKKAETINYRTQKPEKDGLFCERIFGPVKDYECSCGKYKGKRYKGIVCDRCGVEVTSSHVRRERMGHIELAVPVAHIWYYKVSPSIIGLLLDLSVRQLEDILYYDAYIVVDPGETPLTKGQVLTEGEYQKKREEYKDEFVAEMGAAPLKKLLEELDLEEMSIELRTQIKLEKSLLRKTKILKKLRVVESFLNSGNKPEWMILEVIPVIPPDLRPLVPLDGGRYATSDLNDLYRRVITRNNRLRNMLELNAPEIILRNEKRMLQEAVDALLDNSRRRRPVVGRGGRKLKSLSDILRGKKGLLRRNLLGKRVDYSGRSVIVVGPELKLHQVGLPKEMAIELFKPFVEHRLQESGLAESIRSARRLLQKRHEGVWELLEDITKDHPVLLNRAPTLHRVSIQAFEPVLVEGKAIRLHPLVCTAYNADFDGDQMAVFVPINIEAQMEAQMLLLSIHNILSPAHGKPLASPTQDMVIGLYYLTRIKQGARGAGRKFASIDEARRAYYSGVIDLHAAIEVPWNGEFITTTIGRIIFNDIIPEPLRFINQEMSKKNLQELVLRTHKTLGSKEAVRFLDDLKNLGFTMATMSGLTFGIDDMIVPEEKEEIIKRALEERDRIEKAFNKGLISRVERYQKILDIWTMATDSVKEAMLEKMRKDKDGFNPIYMMVNSGARGNEDQVRQLAGMRGLMARPTKSKETVGEFIETPIISNFKEGLSVLEYFISTHGARKGLSDTALKTADAGHLTRRLVDVAQEVVVTMEDCGTIMGRRITALKDGETVIEPLKERIVGRVALEDVKDPVTGEIIVKEGEEITEEKAERIEAVGIEEIEVRSVLRCEAKQGVCAKCYGRNLATGRMVEIGEAVGVMAAQSIGEPGTQLTLRTFHTGGAAERITEEARHVAPFSGKVQYDKLEVVRRRDNQLVALSKKGRIILSDGKRKRCFGVPHGAIVMVNDGDEVKEGSVICEWEPYSLPILTKKKGKIVFKDLVEGITLKEIFEEGKIERVVEIDRHKRYFPKALLLDPETSEVIEEIPMVNEARLAVKDGDIIEPGDLVARVPQEAGKTRDITGGLPRVEELFEARSPKDKAIVSEIDGIVKIGTLEKGNFKIKVVPADGEAREYNVPYGKYLLAGDGEFIRAGEPLTTGPIDPHDILRIKGKEFVQEFLLDQIQEVYRLSGVKIDDKHIEIIVRQMMKKVKIEDSGDTKFIQGDIVSYFKVQEENAQVEKKGGKPAQYKPILLGITRASLATESFIAASSFQETTKVLANAAIAGKSDELKGLKENVIIGSLIPSGTGMKEYRKIVLIEEEEEREKEARAAS</sequence>
<evidence type="ECO:0000256" key="4">
    <source>
        <dbReference type="ARBA" id="ARBA00022723"/>
    </source>
</evidence>
<feature type="binding site" evidence="7">
    <location>
        <position position="882"/>
    </location>
    <ligand>
        <name>Zn(2+)</name>
        <dbReference type="ChEBI" id="CHEBI:29105"/>
        <label>2</label>
    </ligand>
</feature>
<feature type="binding site" evidence="7">
    <location>
        <position position="74"/>
    </location>
    <ligand>
        <name>Zn(2+)</name>
        <dbReference type="ChEBI" id="CHEBI:29105"/>
        <label>1</label>
    </ligand>
</feature>
<dbReference type="InterPro" id="IPR038120">
    <property type="entry name" value="Rpb1_funnel_sf"/>
</dbReference>
<keyword evidence="2 7" id="KW-0808">Transferase</keyword>
<dbReference type="HAMAP" id="MF_01322">
    <property type="entry name" value="RNApol_bact_RpoC"/>
    <property type="match status" value="1"/>
</dbReference>
<dbReference type="GO" id="GO:0008270">
    <property type="term" value="F:zinc ion binding"/>
    <property type="evidence" value="ECO:0007669"/>
    <property type="project" value="UniProtKB-UniRule"/>
</dbReference>
<dbReference type="Pfam" id="PF05000">
    <property type="entry name" value="RNA_pol_Rpb1_4"/>
    <property type="match status" value="1"/>
</dbReference>
<comment type="similarity">
    <text evidence="7 8">Belongs to the RNA polymerase beta' chain family.</text>
</comment>
<proteinExistence type="inferred from homology"/>
<dbReference type="Proteomes" id="UP000885931">
    <property type="component" value="Unassembled WGS sequence"/>
</dbReference>
<keyword evidence="3 7" id="KW-0548">Nucleotidyltransferase</keyword>
<dbReference type="NCBIfam" id="TIGR02386">
    <property type="entry name" value="rpoC_TIGR"/>
    <property type="match status" value="1"/>
</dbReference>
<dbReference type="Pfam" id="PF00623">
    <property type="entry name" value="RNA_pol_Rpb1_2"/>
    <property type="match status" value="2"/>
</dbReference>
<dbReference type="InterPro" id="IPR007081">
    <property type="entry name" value="RNA_pol_Rpb1_5"/>
</dbReference>
<feature type="binding site" evidence="7">
    <location>
        <position position="879"/>
    </location>
    <ligand>
        <name>Zn(2+)</name>
        <dbReference type="ChEBI" id="CHEBI:29105"/>
        <label>2</label>
    </ligand>
</feature>
<keyword evidence="1 7" id="KW-0240">DNA-directed RNA polymerase</keyword>
<dbReference type="Gene3D" id="2.40.40.20">
    <property type="match status" value="1"/>
</dbReference>
<evidence type="ECO:0000259" key="9">
    <source>
        <dbReference type="SMART" id="SM00663"/>
    </source>
</evidence>
<feature type="binding site" evidence="7">
    <location>
        <position position="92"/>
    </location>
    <ligand>
        <name>Zn(2+)</name>
        <dbReference type="ChEBI" id="CHEBI:29105"/>
        <label>1</label>
    </ligand>
</feature>
<evidence type="ECO:0000256" key="6">
    <source>
        <dbReference type="ARBA" id="ARBA00048552"/>
    </source>
</evidence>
<dbReference type="Gene3D" id="1.10.150.390">
    <property type="match status" value="1"/>
</dbReference>
<dbReference type="Gene3D" id="1.10.1790.20">
    <property type="match status" value="1"/>
</dbReference>
<dbReference type="EC" id="2.7.7.6" evidence="7"/>
<dbReference type="Gene3D" id="2.40.50.100">
    <property type="match status" value="3"/>
</dbReference>
<dbReference type="CDD" id="cd01609">
    <property type="entry name" value="RNAP_beta'_N"/>
    <property type="match status" value="1"/>
</dbReference>
<comment type="subunit">
    <text evidence="7">The RNAP catalytic core consists of 2 alpha, 1 beta, 1 beta' and 1 omega subunit. When a sigma factor is associated with the core the holoenzyme is formed, which can initiate transcription.</text>
</comment>
<feature type="binding site" evidence="7">
    <location>
        <position position="464"/>
    </location>
    <ligand>
        <name>Mg(2+)</name>
        <dbReference type="ChEBI" id="CHEBI:18420"/>
    </ligand>
</feature>
<dbReference type="InterPro" id="IPR007080">
    <property type="entry name" value="RNA_pol_Rpb1_1"/>
</dbReference>
<comment type="caution">
    <text evidence="10">The sequence shown here is derived from an EMBL/GenBank/DDBJ whole genome shotgun (WGS) entry which is preliminary data.</text>
</comment>
<accession>A0A7C1BGJ6</accession>
<comment type="cofactor">
    <cofactor evidence="7">
        <name>Zn(2+)</name>
        <dbReference type="ChEBI" id="CHEBI:29105"/>
    </cofactor>
    <text evidence="7">Binds 2 Zn(2+) ions per subunit.</text>
</comment>
<dbReference type="Gene3D" id="1.10.132.30">
    <property type="match status" value="1"/>
</dbReference>
<dbReference type="GO" id="GO:0003677">
    <property type="term" value="F:DNA binding"/>
    <property type="evidence" value="ECO:0007669"/>
    <property type="project" value="UniProtKB-UniRule"/>
</dbReference>